<sequence length="138" mass="14877">MLGVLVIVIAHAAAHVATRDDDEVVTPGPAHLVLHRHTFLLPTAPGGGGATVGAVETDWAMRAKDLNEMFPVAEAEAAAPANPRGFMNLLCKQLDHLGNARFDPALFRVDAYGNVLYLHADTASPLAWDIDHWFHVPK</sequence>
<keyword evidence="1" id="KW-0732">Signal</keyword>
<dbReference type="eggNOG" id="ENOG502QTZ1">
    <property type="taxonomic scope" value="Eukaryota"/>
</dbReference>
<dbReference type="Gramene" id="OBART05G16140.1">
    <property type="protein sequence ID" value="OBART05G16140.1"/>
    <property type="gene ID" value="OBART05G16140"/>
</dbReference>
<name>A0A0D3G7J1_9ORYZ</name>
<dbReference type="HOGENOM" id="CLU_148967_0_0_1"/>
<reference evidence="2" key="2">
    <citation type="submission" date="2015-03" db="UniProtKB">
        <authorList>
            <consortium name="EnsemblPlants"/>
        </authorList>
    </citation>
    <scope>IDENTIFICATION</scope>
</reference>
<evidence type="ECO:0000313" key="3">
    <source>
        <dbReference type="Proteomes" id="UP000026960"/>
    </source>
</evidence>
<reference evidence="2" key="1">
    <citation type="journal article" date="2009" name="Rice">
        <title>De Novo Next Generation Sequencing of Plant Genomes.</title>
        <authorList>
            <person name="Rounsley S."/>
            <person name="Marri P.R."/>
            <person name="Yu Y."/>
            <person name="He R."/>
            <person name="Sisneros N."/>
            <person name="Goicoechea J.L."/>
            <person name="Lee S.J."/>
            <person name="Angelova A."/>
            <person name="Kudrna D."/>
            <person name="Luo M."/>
            <person name="Affourtit J."/>
            <person name="Desany B."/>
            <person name="Knight J."/>
            <person name="Niazi F."/>
            <person name="Egholm M."/>
            <person name="Wing R.A."/>
        </authorList>
    </citation>
    <scope>NUCLEOTIDE SEQUENCE [LARGE SCALE GENOMIC DNA]</scope>
    <source>
        <strain evidence="2">cv. IRGC 105608</strain>
    </source>
</reference>
<dbReference type="Proteomes" id="UP000026960">
    <property type="component" value="Chromosome 5"/>
</dbReference>
<keyword evidence="3" id="KW-1185">Reference proteome</keyword>
<evidence type="ECO:0000313" key="2">
    <source>
        <dbReference type="EnsemblPlants" id="OBART05G16140.1"/>
    </source>
</evidence>
<dbReference type="EnsemblPlants" id="OBART05G16140.1">
    <property type="protein sequence ID" value="OBART05G16140.1"/>
    <property type="gene ID" value="OBART05G16140"/>
</dbReference>
<accession>A0A0D3G7J1</accession>
<proteinExistence type="predicted"/>
<feature type="chain" id="PRO_5002272285" description="rRNA N-glycosidase" evidence="1">
    <location>
        <begin position="19"/>
        <end position="138"/>
    </location>
</feature>
<dbReference type="STRING" id="65489.A0A0D3G7J1"/>
<dbReference type="PANTHER" id="PTHR33427">
    <property type="entry name" value="HNH ENDONUCLEASE"/>
    <property type="match status" value="1"/>
</dbReference>
<dbReference type="PaxDb" id="65489-OBART05G16140.1"/>
<dbReference type="PANTHER" id="PTHR33427:SF2">
    <property type="entry name" value="TRICHOHYALIN"/>
    <property type="match status" value="1"/>
</dbReference>
<evidence type="ECO:0000256" key="1">
    <source>
        <dbReference type="SAM" id="SignalP"/>
    </source>
</evidence>
<dbReference type="AlphaFoldDB" id="A0A0D3G7J1"/>
<feature type="signal peptide" evidence="1">
    <location>
        <begin position="1"/>
        <end position="18"/>
    </location>
</feature>
<organism evidence="2">
    <name type="scientific">Oryza barthii</name>
    <dbReference type="NCBI Taxonomy" id="65489"/>
    <lineage>
        <taxon>Eukaryota</taxon>
        <taxon>Viridiplantae</taxon>
        <taxon>Streptophyta</taxon>
        <taxon>Embryophyta</taxon>
        <taxon>Tracheophyta</taxon>
        <taxon>Spermatophyta</taxon>
        <taxon>Magnoliopsida</taxon>
        <taxon>Liliopsida</taxon>
        <taxon>Poales</taxon>
        <taxon>Poaceae</taxon>
        <taxon>BOP clade</taxon>
        <taxon>Oryzoideae</taxon>
        <taxon>Oryzeae</taxon>
        <taxon>Oryzinae</taxon>
        <taxon>Oryza</taxon>
    </lineage>
</organism>
<evidence type="ECO:0008006" key="4">
    <source>
        <dbReference type="Google" id="ProtNLM"/>
    </source>
</evidence>
<protein>
    <recommendedName>
        <fullName evidence="4">rRNA N-glycosidase</fullName>
    </recommendedName>
</protein>